<dbReference type="HAMAP" id="MF_01858">
    <property type="entry name" value="23SrRNA_methyltr_KL"/>
    <property type="match status" value="1"/>
</dbReference>
<dbReference type="OrthoDB" id="9809404at2"/>
<protein>
    <recommendedName>
        <fullName evidence="6">Ribosomal RNA large subunit methyltransferase K/L</fullName>
    </recommendedName>
    <domain>
        <recommendedName>
            <fullName evidence="6">23S rRNA m2G2445 methyltransferase</fullName>
            <ecNumber evidence="6">2.1.1.173</ecNumber>
        </recommendedName>
        <alternativeName>
            <fullName evidence="6">rRNA (guanine-N(2)-)-methyltransferase RlmL</fullName>
        </alternativeName>
    </domain>
    <domain>
        <recommendedName>
            <fullName evidence="6">23S rRNA m7G2069 methyltransferase</fullName>
            <ecNumber evidence="6">2.1.1.264</ecNumber>
        </recommendedName>
        <alternativeName>
            <fullName evidence="6">rRNA (guanine-N(7)-)-methyltransferase RlmK</fullName>
        </alternativeName>
    </domain>
</protein>
<dbReference type="Gene3D" id="3.40.50.150">
    <property type="entry name" value="Vaccinia Virus protein VP39"/>
    <property type="match status" value="2"/>
</dbReference>
<dbReference type="CDD" id="cd02440">
    <property type="entry name" value="AdoMet_MTases"/>
    <property type="match status" value="1"/>
</dbReference>
<dbReference type="GO" id="GO:0003723">
    <property type="term" value="F:RNA binding"/>
    <property type="evidence" value="ECO:0007669"/>
    <property type="project" value="UniProtKB-UniRule"/>
</dbReference>
<comment type="subcellular location">
    <subcellularLocation>
        <location evidence="6">Cytoplasm</location>
    </subcellularLocation>
</comment>
<dbReference type="PANTHER" id="PTHR47313">
    <property type="entry name" value="RIBOSOMAL RNA LARGE SUBUNIT METHYLTRANSFERASE K/L"/>
    <property type="match status" value="1"/>
</dbReference>
<comment type="catalytic activity">
    <reaction evidence="6">
        <text>guanosine(2069) in 23S rRNA + S-adenosyl-L-methionine = N(2)-methylguanosine(2069) in 23S rRNA + S-adenosyl-L-homocysteine + H(+)</text>
        <dbReference type="Rhea" id="RHEA:43772"/>
        <dbReference type="Rhea" id="RHEA-COMP:10688"/>
        <dbReference type="Rhea" id="RHEA-COMP:10689"/>
        <dbReference type="ChEBI" id="CHEBI:15378"/>
        <dbReference type="ChEBI" id="CHEBI:57856"/>
        <dbReference type="ChEBI" id="CHEBI:59789"/>
        <dbReference type="ChEBI" id="CHEBI:74269"/>
        <dbReference type="ChEBI" id="CHEBI:74481"/>
        <dbReference type="EC" id="2.1.1.264"/>
    </reaction>
</comment>
<evidence type="ECO:0000256" key="4">
    <source>
        <dbReference type="ARBA" id="ARBA00022679"/>
    </source>
</evidence>
<dbReference type="PANTHER" id="PTHR47313:SF1">
    <property type="entry name" value="RIBOSOMAL RNA LARGE SUBUNIT METHYLTRANSFERASE K_L"/>
    <property type="match status" value="1"/>
</dbReference>
<evidence type="ECO:0000313" key="9">
    <source>
        <dbReference type="EMBL" id="SCZ57840.1"/>
    </source>
</evidence>
<proteinExistence type="inferred from homology"/>
<dbReference type="Pfam" id="PF02926">
    <property type="entry name" value="THUMP"/>
    <property type="match status" value="1"/>
</dbReference>
<dbReference type="GO" id="GO:0070043">
    <property type="term" value="F:rRNA (guanine-N7-)-methyltransferase activity"/>
    <property type="evidence" value="ECO:0007669"/>
    <property type="project" value="UniProtKB-UniRule"/>
</dbReference>
<dbReference type="Pfam" id="PF22020">
    <property type="entry name" value="RlmL_1st"/>
    <property type="match status" value="1"/>
</dbReference>
<dbReference type="PROSITE" id="PS01261">
    <property type="entry name" value="UPF0020"/>
    <property type="match status" value="1"/>
</dbReference>
<evidence type="ECO:0000256" key="5">
    <source>
        <dbReference type="ARBA" id="ARBA00022691"/>
    </source>
</evidence>
<dbReference type="EC" id="2.1.1.173" evidence="6"/>
<dbReference type="SUPFAM" id="SSF53335">
    <property type="entry name" value="S-adenosyl-L-methionine-dependent methyltransferases"/>
    <property type="match status" value="2"/>
</dbReference>
<evidence type="ECO:0000256" key="7">
    <source>
        <dbReference type="PROSITE-ProRule" id="PRU00529"/>
    </source>
</evidence>
<keyword evidence="10" id="KW-1185">Reference proteome</keyword>
<name>A0A1G5Q8P1_9GAMM</name>
<keyword evidence="3 6" id="KW-0489">Methyltransferase</keyword>
<dbReference type="PROSITE" id="PS51165">
    <property type="entry name" value="THUMP"/>
    <property type="match status" value="1"/>
</dbReference>
<comment type="function">
    <text evidence="6">Specifically methylates the guanine in position 2445 (m2G2445) and the guanine in position 2069 (m7G2069) of 23S rRNA.</text>
</comment>
<dbReference type="Gene3D" id="3.30.750.80">
    <property type="entry name" value="RNA methyltransferase domain (HRMD) like"/>
    <property type="match status" value="1"/>
</dbReference>
<dbReference type="GO" id="GO:0005737">
    <property type="term" value="C:cytoplasm"/>
    <property type="evidence" value="ECO:0007669"/>
    <property type="project" value="UniProtKB-SubCell"/>
</dbReference>
<keyword evidence="5 6" id="KW-0949">S-adenosyl-L-methionine</keyword>
<keyword evidence="2 6" id="KW-0698">rRNA processing</keyword>
<dbReference type="PROSITE" id="PS00092">
    <property type="entry name" value="N6_MTASE"/>
    <property type="match status" value="1"/>
</dbReference>
<dbReference type="NCBIfam" id="NF008748">
    <property type="entry name" value="PRK11783.1"/>
    <property type="match status" value="1"/>
</dbReference>
<evidence type="ECO:0000259" key="8">
    <source>
        <dbReference type="PROSITE" id="PS51165"/>
    </source>
</evidence>
<dbReference type="RefSeq" id="WP_092994846.1">
    <property type="nucleotide sequence ID" value="NZ_FMWD01000004.1"/>
</dbReference>
<reference evidence="9 10" key="1">
    <citation type="submission" date="2016-10" db="EMBL/GenBank/DDBJ databases">
        <authorList>
            <person name="de Groot N.N."/>
        </authorList>
    </citation>
    <scope>NUCLEOTIDE SEQUENCE [LARGE SCALE GENOMIC DNA]</scope>
    <source>
        <strain evidence="9 10">HLD2</strain>
    </source>
</reference>
<dbReference type="InterPro" id="IPR004114">
    <property type="entry name" value="THUMP_dom"/>
</dbReference>
<evidence type="ECO:0000256" key="1">
    <source>
        <dbReference type="ARBA" id="ARBA00022490"/>
    </source>
</evidence>
<dbReference type="EMBL" id="FMWD01000004">
    <property type="protein sequence ID" value="SCZ57840.1"/>
    <property type="molecule type" value="Genomic_DNA"/>
</dbReference>
<dbReference type="STRING" id="415747.SAMN03097708_01521"/>
<dbReference type="Pfam" id="PF10672">
    <property type="entry name" value="Methyltrans_SAM"/>
    <property type="match status" value="1"/>
</dbReference>
<dbReference type="SMART" id="SM00981">
    <property type="entry name" value="THUMP"/>
    <property type="match status" value="1"/>
</dbReference>
<dbReference type="InterPro" id="IPR000241">
    <property type="entry name" value="RlmKL-like_Mtase"/>
</dbReference>
<dbReference type="PIRSF" id="PIRSF037618">
    <property type="entry name" value="RNA_Mtase_bacteria_prd"/>
    <property type="match status" value="1"/>
</dbReference>
<keyword evidence="4 6" id="KW-0808">Transferase</keyword>
<dbReference type="EC" id="2.1.1.264" evidence="6"/>
<evidence type="ECO:0000256" key="3">
    <source>
        <dbReference type="ARBA" id="ARBA00022603"/>
    </source>
</evidence>
<dbReference type="GO" id="GO:0052915">
    <property type="term" value="F:23S rRNA (guanine(2445)-N(2))-methyltransferase activity"/>
    <property type="evidence" value="ECO:0007669"/>
    <property type="project" value="UniProtKB-UniRule"/>
</dbReference>
<gene>
    <name evidence="6" type="primary">rlmL</name>
    <name evidence="9" type="ORF">SAMN03097708_01521</name>
</gene>
<keyword evidence="1 6" id="KW-0963">Cytoplasm</keyword>
<keyword evidence="7" id="KW-0694">RNA-binding</keyword>
<evidence type="ECO:0000256" key="6">
    <source>
        <dbReference type="HAMAP-Rule" id="MF_01858"/>
    </source>
</evidence>
<dbReference type="InterPro" id="IPR019614">
    <property type="entry name" value="SAM-dep_methyl-trfase"/>
</dbReference>
<dbReference type="Pfam" id="PF01170">
    <property type="entry name" value="UPF0020"/>
    <property type="match status" value="1"/>
</dbReference>
<dbReference type="InterPro" id="IPR053943">
    <property type="entry name" value="RlmKL-like_Mtase_CS"/>
</dbReference>
<feature type="domain" description="THUMP" evidence="8">
    <location>
        <begin position="42"/>
        <end position="153"/>
    </location>
</feature>
<comment type="catalytic activity">
    <reaction evidence="6">
        <text>guanosine(2445) in 23S rRNA + S-adenosyl-L-methionine = N(2)-methylguanosine(2445) in 23S rRNA + S-adenosyl-L-homocysteine + H(+)</text>
        <dbReference type="Rhea" id="RHEA:42740"/>
        <dbReference type="Rhea" id="RHEA-COMP:10215"/>
        <dbReference type="Rhea" id="RHEA-COMP:10216"/>
        <dbReference type="ChEBI" id="CHEBI:15378"/>
        <dbReference type="ChEBI" id="CHEBI:57856"/>
        <dbReference type="ChEBI" id="CHEBI:59789"/>
        <dbReference type="ChEBI" id="CHEBI:74269"/>
        <dbReference type="ChEBI" id="CHEBI:74481"/>
        <dbReference type="EC" id="2.1.1.173"/>
    </reaction>
</comment>
<dbReference type="InterPro" id="IPR029063">
    <property type="entry name" value="SAM-dependent_MTases_sf"/>
</dbReference>
<dbReference type="Proteomes" id="UP000199648">
    <property type="component" value="Unassembled WGS sequence"/>
</dbReference>
<dbReference type="InterPro" id="IPR054170">
    <property type="entry name" value="RlmL_1st"/>
</dbReference>
<organism evidence="9 10">
    <name type="scientific">Thiohalomonas denitrificans</name>
    <dbReference type="NCBI Taxonomy" id="415747"/>
    <lineage>
        <taxon>Bacteria</taxon>
        <taxon>Pseudomonadati</taxon>
        <taxon>Pseudomonadota</taxon>
        <taxon>Gammaproteobacteria</taxon>
        <taxon>Thiohalomonadales</taxon>
        <taxon>Thiohalomonadaceae</taxon>
        <taxon>Thiohalomonas</taxon>
    </lineage>
</organism>
<dbReference type="CDD" id="cd11715">
    <property type="entry name" value="THUMP_AdoMetMT"/>
    <property type="match status" value="1"/>
</dbReference>
<dbReference type="InterPro" id="IPR017244">
    <property type="entry name" value="23SrRNA_methyltr_KL"/>
</dbReference>
<dbReference type="AlphaFoldDB" id="A0A1G5Q8P1"/>
<dbReference type="InterPro" id="IPR002052">
    <property type="entry name" value="DNA_methylase_N6_adenine_CS"/>
</dbReference>
<sequence>MKFFATAPRGLTTALADELTSLGLEQIRPTGAGVHFQGPLEAAYRACLWSRLADRVLLPITDLEAPSGDALYEGVKGIRWERHLNSHGTLAVDCSASRAAITHSQYAALRVKDAVVDRFREQFGERPSVDTETPDVRINLHLRGDRARLSIDLSGTGLHRRGYRSSGAAAPLKENLAAGILHLAGWPQIAASGGSLFDPLCGSGTLLIEGALMAGDIAPGLYREYFGFLGWKRHEQQTWEALLKEARERRRQGLDSLPAIIGHDRSKEALAAATTNIEAAGLQGRIRLERHALAPSTLPSGVPAGLLVTNPPYGERLGDEETLQPLYSLLGELLQHHLPDWHGAVFTGNPRLARHVGLKPKGSVTLYNGPIECRLLTYPSVREHGTRAATGEVAVPLANRLRKNLKHLTRWARREGVDCYRIYDQDLPEYAVAIDLYQGEKQWVHVQEYQAPHSVPPETAAERLDEALATIAEVLALPSEQIFLKVRQRQKGGEQYEKLAVNGRFYEIREWNCRFWVNFTDYLDTGLFLDHRLTRRLIQQEAAGKRFLNLFCYTGTATVHAAIGGAVATTSVDLSRTYLEWAERNLRLNGLDLGQHERIAADCRDWLAEEARAGEREYDLIFMDPPTFSTSKRMEGTLDIQRDHVALIRDAIRLLAPGGELIFSNNFRKFRLDTNALADLKVEDITRSTIPEDFRRRPDIHRCWRIRPGGE</sequence>
<evidence type="ECO:0000313" key="10">
    <source>
        <dbReference type="Proteomes" id="UP000199648"/>
    </source>
</evidence>
<dbReference type="Gene3D" id="3.30.2130.30">
    <property type="match status" value="1"/>
</dbReference>
<comment type="similarity">
    <text evidence="6">Belongs to the methyltransferase superfamily. RlmKL family.</text>
</comment>
<accession>A0A1G5Q8P1</accession>
<evidence type="ECO:0000256" key="2">
    <source>
        <dbReference type="ARBA" id="ARBA00022552"/>
    </source>
</evidence>